<dbReference type="Proteomes" id="UP000282837">
    <property type="component" value="Unassembled WGS sequence"/>
</dbReference>
<dbReference type="OrthoDB" id="9837735at2"/>
<comment type="caution">
    <text evidence="2">The sequence shown here is derived from an EMBL/GenBank/DDBJ whole genome shotgun (WGS) entry which is preliminary data.</text>
</comment>
<sequence length="270" mass="28584">MGGMGKQALGSVFLLLMGGGTALAQEAPDAPTAAPPTLFQSLIDEPMEVSEVEDPVILADELAPDIQRGMDAVLAASIAATGQFTGFDVESWQVIPDNGPHHRPIVVNGLSAKRGAMVVDPGLQWSQLGKGQFALPGSVALGVEQKFADARTWATQMRLSRVAGPVDLAVNVKGNKTLVSDKPMRLSYDSTALVHVNSALAFGMVAKGDLGTLDNFAPYTRHDAGAVARLKLKGKYSSLSAETGYDVRMGPGSDTMPSRVYMNLNFNWKL</sequence>
<evidence type="ECO:0000256" key="1">
    <source>
        <dbReference type="SAM" id="SignalP"/>
    </source>
</evidence>
<organism evidence="2 3">
    <name type="scientific">Novosphingobium umbonatum</name>
    <dbReference type="NCBI Taxonomy" id="1908524"/>
    <lineage>
        <taxon>Bacteria</taxon>
        <taxon>Pseudomonadati</taxon>
        <taxon>Pseudomonadota</taxon>
        <taxon>Alphaproteobacteria</taxon>
        <taxon>Sphingomonadales</taxon>
        <taxon>Sphingomonadaceae</taxon>
        <taxon>Novosphingobium</taxon>
    </lineage>
</organism>
<dbReference type="RefSeq" id="WP_127710997.1">
    <property type="nucleotide sequence ID" value="NZ_SACO01000013.1"/>
</dbReference>
<keyword evidence="3" id="KW-1185">Reference proteome</keyword>
<dbReference type="AlphaFoldDB" id="A0A3S3TL96"/>
<feature type="chain" id="PRO_5018703918" evidence="1">
    <location>
        <begin position="25"/>
        <end position="270"/>
    </location>
</feature>
<keyword evidence="1" id="KW-0732">Signal</keyword>
<name>A0A3S3TL96_9SPHN</name>
<evidence type="ECO:0000313" key="3">
    <source>
        <dbReference type="Proteomes" id="UP000282837"/>
    </source>
</evidence>
<accession>A0A3S3TL96</accession>
<gene>
    <name evidence="2" type="ORF">EOE18_15035</name>
</gene>
<protein>
    <submittedName>
        <fullName evidence="2">Uncharacterized protein</fullName>
    </submittedName>
</protein>
<dbReference type="EMBL" id="SACO01000013">
    <property type="protein sequence ID" value="RVU03632.1"/>
    <property type="molecule type" value="Genomic_DNA"/>
</dbReference>
<proteinExistence type="predicted"/>
<feature type="signal peptide" evidence="1">
    <location>
        <begin position="1"/>
        <end position="24"/>
    </location>
</feature>
<reference evidence="2 3" key="1">
    <citation type="submission" date="2019-01" db="EMBL/GenBank/DDBJ databases">
        <authorList>
            <person name="Chen W.-M."/>
        </authorList>
    </citation>
    <scope>NUCLEOTIDE SEQUENCE [LARGE SCALE GENOMIC DNA]</scope>
    <source>
        <strain evidence="2 3">FSY-9</strain>
    </source>
</reference>
<evidence type="ECO:0000313" key="2">
    <source>
        <dbReference type="EMBL" id="RVU03632.1"/>
    </source>
</evidence>